<reference evidence="2" key="1">
    <citation type="journal article" date="2021" name="PeerJ">
        <title>Extensive microbial diversity within the chicken gut microbiome revealed by metagenomics and culture.</title>
        <authorList>
            <person name="Gilroy R."/>
            <person name="Ravi A."/>
            <person name="Getino M."/>
            <person name="Pursley I."/>
            <person name="Horton D.L."/>
            <person name="Alikhan N.F."/>
            <person name="Baker D."/>
            <person name="Gharbi K."/>
            <person name="Hall N."/>
            <person name="Watson M."/>
            <person name="Adriaenssens E.M."/>
            <person name="Foster-Nyarko E."/>
            <person name="Jarju S."/>
            <person name="Secka A."/>
            <person name="Antonio M."/>
            <person name="Oren A."/>
            <person name="Chaudhuri R.R."/>
            <person name="La Ragione R."/>
            <person name="Hildebrand F."/>
            <person name="Pallen M.J."/>
        </authorList>
    </citation>
    <scope>NUCLEOTIDE SEQUENCE</scope>
    <source>
        <strain evidence="2">5134</strain>
    </source>
</reference>
<dbReference type="AlphaFoldDB" id="A0A9D1Z2N5"/>
<evidence type="ECO:0000313" key="2">
    <source>
        <dbReference type="EMBL" id="HIY68456.1"/>
    </source>
</evidence>
<accession>A0A9D1Z2N5</accession>
<name>A0A9D1Z2N5_9BACT</name>
<gene>
    <name evidence="2" type="ORF">H9828_03460</name>
</gene>
<dbReference type="EMBL" id="DXDA01000028">
    <property type="protein sequence ID" value="HIY68456.1"/>
    <property type="molecule type" value="Genomic_DNA"/>
</dbReference>
<dbReference type="Proteomes" id="UP000886844">
    <property type="component" value="Unassembled WGS sequence"/>
</dbReference>
<proteinExistence type="predicted"/>
<comment type="caution">
    <text evidence="2">The sequence shown here is derived from an EMBL/GenBank/DDBJ whole genome shotgun (WGS) entry which is preliminary data.</text>
</comment>
<keyword evidence="1" id="KW-0732">Signal</keyword>
<feature type="signal peptide" evidence="1">
    <location>
        <begin position="1"/>
        <end position="22"/>
    </location>
</feature>
<feature type="chain" id="PRO_5038385547" description="BIG2 domain-containing protein" evidence="1">
    <location>
        <begin position="23"/>
        <end position="340"/>
    </location>
</feature>
<evidence type="ECO:0000313" key="3">
    <source>
        <dbReference type="Proteomes" id="UP000886844"/>
    </source>
</evidence>
<evidence type="ECO:0008006" key="4">
    <source>
        <dbReference type="Google" id="ProtNLM"/>
    </source>
</evidence>
<reference evidence="2" key="2">
    <citation type="submission" date="2021-04" db="EMBL/GenBank/DDBJ databases">
        <authorList>
            <person name="Gilroy R."/>
        </authorList>
    </citation>
    <scope>NUCLEOTIDE SEQUENCE</scope>
    <source>
        <strain evidence="2">5134</strain>
    </source>
</reference>
<sequence length="340" mass="36231">MKHNYFRYGVLALLIAVGSASCSDDDTLVKPEPSPIVDPELPESPAIELGAELFDVKKGSTQSLEITSGAGEYQVNVLDPAIASASVEGNTITVEGLAYGVTDIVISDQGGSYKSILANVYLSDAITLSTSKIELTLAMGAAADGSFTIDAGNPPYSVASNSDETATATLAEDGTTVNVRGLQEGEATITVTDARGLTQQVSIVNTATDSPFSDEELETIKAAGVNTCVINDTQVTGGTYCGGSNDGYGKPVWGIWSFAGKGKELYVKTIDKQWIDMHEVKAYENMYIFYRDGSNGGIILDNLDAHAEVIKADGDTVWITFWTQKEDQLYKGYIVVRLDK</sequence>
<dbReference type="PROSITE" id="PS51257">
    <property type="entry name" value="PROKAR_LIPOPROTEIN"/>
    <property type="match status" value="1"/>
</dbReference>
<evidence type="ECO:0000256" key="1">
    <source>
        <dbReference type="SAM" id="SignalP"/>
    </source>
</evidence>
<organism evidence="2 3">
    <name type="scientific">Candidatus Alistipes intestinigallinarum</name>
    <dbReference type="NCBI Taxonomy" id="2838440"/>
    <lineage>
        <taxon>Bacteria</taxon>
        <taxon>Pseudomonadati</taxon>
        <taxon>Bacteroidota</taxon>
        <taxon>Bacteroidia</taxon>
        <taxon>Bacteroidales</taxon>
        <taxon>Rikenellaceae</taxon>
        <taxon>Alistipes</taxon>
    </lineage>
</organism>
<protein>
    <recommendedName>
        <fullName evidence="4">BIG2 domain-containing protein</fullName>
    </recommendedName>
</protein>